<comment type="caution">
    <text evidence="2">The sequence shown here is derived from an EMBL/GenBank/DDBJ whole genome shotgun (WGS) entry which is preliminary data.</text>
</comment>
<protein>
    <submittedName>
        <fullName evidence="2">Uncharacterized protein</fullName>
    </submittedName>
</protein>
<dbReference type="Proteomes" id="UP001500689">
    <property type="component" value="Unassembled WGS sequence"/>
</dbReference>
<dbReference type="EMBL" id="BAAAZN010000003">
    <property type="protein sequence ID" value="GAA3535539.1"/>
    <property type="molecule type" value="Genomic_DNA"/>
</dbReference>
<evidence type="ECO:0000256" key="1">
    <source>
        <dbReference type="SAM" id="Coils"/>
    </source>
</evidence>
<sequence>MSTSERVEQSLAWELHVELASRITSVTLGPEEGLLSEALDSLYCVFETARHALAAHPPQRALVEDSLHQVVFRLLNQGLRPFLSRWHPRLDAYHARRPQHVSRLDHELAWAQAGQLRAELAELQVLLRDVTERLAELAGAGSLLPAVR</sequence>
<evidence type="ECO:0000313" key="3">
    <source>
        <dbReference type="Proteomes" id="UP001500689"/>
    </source>
</evidence>
<reference evidence="3" key="1">
    <citation type="journal article" date="2019" name="Int. J. Syst. Evol. Microbiol.">
        <title>The Global Catalogue of Microorganisms (GCM) 10K type strain sequencing project: providing services to taxonomists for standard genome sequencing and annotation.</title>
        <authorList>
            <consortium name="The Broad Institute Genomics Platform"/>
            <consortium name="The Broad Institute Genome Sequencing Center for Infectious Disease"/>
            <person name="Wu L."/>
            <person name="Ma J."/>
        </authorList>
    </citation>
    <scope>NUCLEOTIDE SEQUENCE [LARGE SCALE GENOMIC DNA]</scope>
    <source>
        <strain evidence="3">JCM 16898</strain>
    </source>
</reference>
<proteinExistence type="predicted"/>
<keyword evidence="3" id="KW-1185">Reference proteome</keyword>
<evidence type="ECO:0000313" key="2">
    <source>
        <dbReference type="EMBL" id="GAA3535539.1"/>
    </source>
</evidence>
<organism evidence="2 3">
    <name type="scientific">Amycolatopsis ultiminotia</name>
    <dbReference type="NCBI Taxonomy" id="543629"/>
    <lineage>
        <taxon>Bacteria</taxon>
        <taxon>Bacillati</taxon>
        <taxon>Actinomycetota</taxon>
        <taxon>Actinomycetes</taxon>
        <taxon>Pseudonocardiales</taxon>
        <taxon>Pseudonocardiaceae</taxon>
        <taxon>Amycolatopsis</taxon>
    </lineage>
</organism>
<keyword evidence="1" id="KW-0175">Coiled coil</keyword>
<feature type="coiled-coil region" evidence="1">
    <location>
        <begin position="113"/>
        <end position="140"/>
    </location>
</feature>
<gene>
    <name evidence="2" type="ORF">GCM10022222_18950</name>
</gene>
<accession>A0ABP6VGQ4</accession>
<name>A0ABP6VGQ4_9PSEU</name>
<dbReference type="RefSeq" id="WP_344857611.1">
    <property type="nucleotide sequence ID" value="NZ_BAAAZN010000003.1"/>
</dbReference>